<evidence type="ECO:0000256" key="4">
    <source>
        <dbReference type="ARBA" id="ARBA00022679"/>
    </source>
</evidence>
<evidence type="ECO:0000313" key="13">
    <source>
        <dbReference type="Proteomes" id="UP000240542"/>
    </source>
</evidence>
<dbReference type="Pfam" id="PF02518">
    <property type="entry name" value="HATPase_c"/>
    <property type="match status" value="1"/>
</dbReference>
<protein>
    <recommendedName>
        <fullName evidence="2">histidine kinase</fullName>
        <ecNumber evidence="2">2.7.13.3</ecNumber>
    </recommendedName>
</protein>
<comment type="caution">
    <text evidence="12">The sequence shown here is derived from an EMBL/GenBank/DDBJ whole genome shotgun (WGS) entry which is preliminary data.</text>
</comment>
<evidence type="ECO:0000256" key="6">
    <source>
        <dbReference type="ARBA" id="ARBA00022777"/>
    </source>
</evidence>
<dbReference type="EC" id="2.7.13.3" evidence="2"/>
<feature type="transmembrane region" description="Helical" evidence="9">
    <location>
        <begin position="42"/>
        <end position="57"/>
    </location>
</feature>
<evidence type="ECO:0000256" key="3">
    <source>
        <dbReference type="ARBA" id="ARBA00022553"/>
    </source>
</evidence>
<dbReference type="AlphaFoldDB" id="A0A2P8D511"/>
<feature type="domain" description="Histidine kinase/HSP90-like ATPase" evidence="10">
    <location>
        <begin position="296"/>
        <end position="389"/>
    </location>
</feature>
<feature type="transmembrane region" description="Helical" evidence="9">
    <location>
        <begin position="104"/>
        <end position="122"/>
    </location>
</feature>
<evidence type="ECO:0000256" key="9">
    <source>
        <dbReference type="SAM" id="Phobius"/>
    </source>
</evidence>
<dbReference type="PANTHER" id="PTHR24421:SF10">
    <property type="entry name" value="NITRATE_NITRITE SENSOR PROTEIN NARQ"/>
    <property type="match status" value="1"/>
</dbReference>
<keyword evidence="5" id="KW-0547">Nucleotide-binding</keyword>
<keyword evidence="13" id="KW-1185">Reference proteome</keyword>
<dbReference type="RefSeq" id="WP_106585314.1">
    <property type="nucleotide sequence ID" value="NZ_PYGA01000018.1"/>
</dbReference>
<dbReference type="InterPro" id="IPR003594">
    <property type="entry name" value="HATPase_dom"/>
</dbReference>
<evidence type="ECO:0000256" key="1">
    <source>
        <dbReference type="ARBA" id="ARBA00000085"/>
    </source>
</evidence>
<dbReference type="InterPro" id="IPR011712">
    <property type="entry name" value="Sig_transdc_His_kin_sub3_dim/P"/>
</dbReference>
<organism evidence="12 13">
    <name type="scientific">Murinocardiopsis flavida</name>
    <dbReference type="NCBI Taxonomy" id="645275"/>
    <lineage>
        <taxon>Bacteria</taxon>
        <taxon>Bacillati</taxon>
        <taxon>Actinomycetota</taxon>
        <taxon>Actinomycetes</taxon>
        <taxon>Streptosporangiales</taxon>
        <taxon>Nocardiopsidaceae</taxon>
        <taxon>Murinocardiopsis</taxon>
    </lineage>
</organism>
<dbReference type="Pfam" id="PF07730">
    <property type="entry name" value="HisKA_3"/>
    <property type="match status" value="1"/>
</dbReference>
<feature type="domain" description="Signal transduction histidine kinase subgroup 3 dimerisation and phosphoacceptor" evidence="11">
    <location>
        <begin position="184"/>
        <end position="252"/>
    </location>
</feature>
<keyword evidence="4" id="KW-0808">Transferase</keyword>
<proteinExistence type="predicted"/>
<evidence type="ECO:0000259" key="11">
    <source>
        <dbReference type="Pfam" id="PF07730"/>
    </source>
</evidence>
<keyword evidence="9" id="KW-1133">Transmembrane helix</keyword>
<dbReference type="PANTHER" id="PTHR24421">
    <property type="entry name" value="NITRATE/NITRITE SENSOR PROTEIN NARX-RELATED"/>
    <property type="match status" value="1"/>
</dbReference>
<keyword evidence="8" id="KW-0902">Two-component regulatory system</keyword>
<keyword evidence="9" id="KW-0812">Transmembrane</keyword>
<dbReference type="GO" id="GO:0016020">
    <property type="term" value="C:membrane"/>
    <property type="evidence" value="ECO:0007669"/>
    <property type="project" value="InterPro"/>
</dbReference>
<evidence type="ECO:0000313" key="12">
    <source>
        <dbReference type="EMBL" id="PSK92306.1"/>
    </source>
</evidence>
<evidence type="ECO:0000256" key="8">
    <source>
        <dbReference type="ARBA" id="ARBA00023012"/>
    </source>
</evidence>
<dbReference type="GO" id="GO:0005524">
    <property type="term" value="F:ATP binding"/>
    <property type="evidence" value="ECO:0007669"/>
    <property type="project" value="UniProtKB-KW"/>
</dbReference>
<dbReference type="Proteomes" id="UP000240542">
    <property type="component" value="Unassembled WGS sequence"/>
</dbReference>
<evidence type="ECO:0000259" key="10">
    <source>
        <dbReference type="Pfam" id="PF02518"/>
    </source>
</evidence>
<sequence>MSTLNKRFVRDLVLVAVLAAVLVVFSPLVPRDSLSAPRDLDPLGYALLIASCAVLLGRHRWPGAALVATTACVLTYTVLHYPGYFFPVAPVWALYAAVAYGRRVLGAVVSVVVPVTILIVSMRQSSDPAVIADGPAWIAGWMVAAAVGGEISRRRTSFVNAVQARALAAEQALEETARRRAGEERLRIARELHDSLTHTLSVMNVQAGVAVHLLDKQPHRDEETYRALTTIKAASHEALRELRATLGVLRTRGEPPGPPPSLRRLPELVKAAEDTGSRVEVVVEGRQRPLPVEVDRAAYRVVQEALTNAARHAPGARVAVRVGYRGEAVVIDIEDDGSPAATRTAAPAPGGDGHGLVGMRERVVAVDGTLRAGPRSPSGYAVHAILPVDPESPVPHRPDGLDQG</sequence>
<keyword evidence="9" id="KW-0472">Membrane</keyword>
<dbReference type="EMBL" id="PYGA01000018">
    <property type="protein sequence ID" value="PSK92306.1"/>
    <property type="molecule type" value="Genomic_DNA"/>
</dbReference>
<evidence type="ECO:0000256" key="2">
    <source>
        <dbReference type="ARBA" id="ARBA00012438"/>
    </source>
</evidence>
<evidence type="ECO:0000256" key="7">
    <source>
        <dbReference type="ARBA" id="ARBA00022840"/>
    </source>
</evidence>
<accession>A0A2P8D511</accession>
<gene>
    <name evidence="12" type="ORF">CLV63_11865</name>
</gene>
<dbReference type="Gene3D" id="3.30.565.10">
    <property type="entry name" value="Histidine kinase-like ATPase, C-terminal domain"/>
    <property type="match status" value="1"/>
</dbReference>
<dbReference type="GO" id="GO:0000155">
    <property type="term" value="F:phosphorelay sensor kinase activity"/>
    <property type="evidence" value="ECO:0007669"/>
    <property type="project" value="InterPro"/>
</dbReference>
<keyword evidence="7" id="KW-0067">ATP-binding</keyword>
<dbReference type="GO" id="GO:0046983">
    <property type="term" value="F:protein dimerization activity"/>
    <property type="evidence" value="ECO:0007669"/>
    <property type="project" value="InterPro"/>
</dbReference>
<feature type="transmembrane region" description="Helical" evidence="9">
    <location>
        <begin position="12"/>
        <end position="30"/>
    </location>
</feature>
<keyword evidence="6 12" id="KW-0418">Kinase</keyword>
<dbReference type="InterPro" id="IPR050482">
    <property type="entry name" value="Sensor_HK_TwoCompSys"/>
</dbReference>
<dbReference type="OrthoDB" id="227596at2"/>
<name>A0A2P8D511_9ACTN</name>
<dbReference type="InterPro" id="IPR036890">
    <property type="entry name" value="HATPase_C_sf"/>
</dbReference>
<dbReference type="SUPFAM" id="SSF55874">
    <property type="entry name" value="ATPase domain of HSP90 chaperone/DNA topoisomerase II/histidine kinase"/>
    <property type="match status" value="1"/>
</dbReference>
<feature type="transmembrane region" description="Helical" evidence="9">
    <location>
        <begin position="64"/>
        <end position="84"/>
    </location>
</feature>
<comment type="catalytic activity">
    <reaction evidence="1">
        <text>ATP + protein L-histidine = ADP + protein N-phospho-L-histidine.</text>
        <dbReference type="EC" id="2.7.13.3"/>
    </reaction>
</comment>
<dbReference type="Gene3D" id="1.20.5.1930">
    <property type="match status" value="1"/>
</dbReference>
<evidence type="ECO:0000256" key="5">
    <source>
        <dbReference type="ARBA" id="ARBA00022741"/>
    </source>
</evidence>
<dbReference type="CDD" id="cd16917">
    <property type="entry name" value="HATPase_UhpB-NarQ-NarX-like"/>
    <property type="match status" value="1"/>
</dbReference>
<keyword evidence="3" id="KW-0597">Phosphoprotein</keyword>
<reference evidence="12 13" key="1">
    <citation type="submission" date="2018-03" db="EMBL/GenBank/DDBJ databases">
        <title>Genomic Encyclopedia of Archaeal and Bacterial Type Strains, Phase II (KMG-II): from individual species to whole genera.</title>
        <authorList>
            <person name="Goeker M."/>
        </authorList>
    </citation>
    <scope>NUCLEOTIDE SEQUENCE [LARGE SCALE GENOMIC DNA]</scope>
    <source>
        <strain evidence="12 13">DSM 45312</strain>
    </source>
</reference>